<dbReference type="GO" id="GO:0071111">
    <property type="term" value="F:cyclic-guanylate-specific phosphodiesterase activity"/>
    <property type="evidence" value="ECO:0007669"/>
    <property type="project" value="UniProtKB-EC"/>
</dbReference>
<dbReference type="CDD" id="cd01948">
    <property type="entry name" value="EAL"/>
    <property type="match status" value="1"/>
</dbReference>
<comment type="catalytic activity">
    <reaction evidence="1">
        <text>3',3'-c-di-GMP + H2O = 5'-phosphoguanylyl(3'-&gt;5')guanosine + H(+)</text>
        <dbReference type="Rhea" id="RHEA:24902"/>
        <dbReference type="ChEBI" id="CHEBI:15377"/>
        <dbReference type="ChEBI" id="CHEBI:15378"/>
        <dbReference type="ChEBI" id="CHEBI:58754"/>
        <dbReference type="ChEBI" id="CHEBI:58805"/>
        <dbReference type="EC" id="3.1.4.52"/>
    </reaction>
    <physiologicalReaction direction="left-to-right" evidence="1">
        <dbReference type="Rhea" id="RHEA:24903"/>
    </physiologicalReaction>
</comment>
<dbReference type="Proteomes" id="UP000295382">
    <property type="component" value="Unassembled WGS sequence"/>
</dbReference>
<feature type="domain" description="MHYT" evidence="5">
    <location>
        <begin position="6"/>
        <end position="201"/>
    </location>
</feature>
<dbReference type="SUPFAM" id="SSF141868">
    <property type="entry name" value="EAL domain-like"/>
    <property type="match status" value="1"/>
</dbReference>
<keyword evidence="2" id="KW-1133">Transmembrane helix</keyword>
<dbReference type="SMART" id="SM00052">
    <property type="entry name" value="EAL"/>
    <property type="match status" value="1"/>
</dbReference>
<dbReference type="EMBL" id="SLZQ01000015">
    <property type="protein sequence ID" value="TCS33736.1"/>
    <property type="molecule type" value="Genomic_DNA"/>
</dbReference>
<keyword evidence="7" id="KW-1185">Reference proteome</keyword>
<evidence type="ECO:0000259" key="4">
    <source>
        <dbReference type="PROSITE" id="PS50887"/>
    </source>
</evidence>
<dbReference type="InterPro" id="IPR043128">
    <property type="entry name" value="Rev_trsase/Diguanyl_cyclase"/>
</dbReference>
<dbReference type="SMART" id="SM00267">
    <property type="entry name" value="GGDEF"/>
    <property type="match status" value="1"/>
</dbReference>
<dbReference type="CDD" id="cd01949">
    <property type="entry name" value="GGDEF"/>
    <property type="match status" value="1"/>
</dbReference>
<dbReference type="Gene3D" id="3.20.20.450">
    <property type="entry name" value="EAL domain"/>
    <property type="match status" value="1"/>
</dbReference>
<dbReference type="NCBIfam" id="TIGR00254">
    <property type="entry name" value="GGDEF"/>
    <property type="match status" value="1"/>
</dbReference>
<feature type="transmembrane region" description="Helical" evidence="2">
    <location>
        <begin position="138"/>
        <end position="161"/>
    </location>
</feature>
<dbReference type="Gene3D" id="3.30.70.270">
    <property type="match status" value="1"/>
</dbReference>
<reference evidence="6 7" key="1">
    <citation type="submission" date="2019-03" db="EMBL/GenBank/DDBJ databases">
        <title>Genomic Encyclopedia of Type Strains, Phase IV (KMG-IV): sequencing the most valuable type-strain genomes for metagenomic binning, comparative biology and taxonomic classification.</title>
        <authorList>
            <person name="Goeker M."/>
        </authorList>
    </citation>
    <scope>NUCLEOTIDE SEQUENCE [LARGE SCALE GENOMIC DNA]</scope>
    <source>
        <strain evidence="6 7">DSM 7445</strain>
    </source>
</reference>
<dbReference type="Pfam" id="PF03707">
    <property type="entry name" value="MHYT"/>
    <property type="match status" value="3"/>
</dbReference>
<comment type="caution">
    <text evidence="6">The sequence shown here is derived from an EMBL/GenBank/DDBJ whole genome shotgun (WGS) entry which is preliminary data.</text>
</comment>
<dbReference type="AlphaFoldDB" id="A0A4R3HQ87"/>
<sequence length="698" mass="76580">MLQPTYSLALIIASLTIATLASYTSLHLTGRIATVSGKNQRLYWLTGGAIAMGLGIWCMHFVGMLSFSLPIPLGYDFGLTAASLVIAVLVSFFALHLVTREKVSLSRLFSSGIMMGAGIAAMHYTGMAAMRMNPAIQWHPGIFTLSILIAVGASTAALWLMVRLRHQREKHLLLRRIVAALVMGIAITGMHYTGMAAADFPLGSVCTVASEISPNWLALTIAGLTFGILTITLMLSILDARLEMRTNEYVKSLTTVNAKLHHQAMHDALTGLPNRSLLFERVRHALVAAERARARVALYFIDLDGFKAINDSLGHAVGDALLQEVAARLQQSLRKEDTVARLGGDEFVILVEGLPDVGMAGHIAEKLLECFHDEFVPHQLGMRISPSIGIAIYPDDGKSVDELISHADAAMYEVKTSGRNNYRFFEAAMNASTRRAIDIQRSLPAAIQNDELFLVYQPKFSCDRTHILGAEALLRWRHPKLGMISPAEFIPIAERSGQILEVGRWVIEEVCRQLQEWQTAGLETVRIAINLSQIQMRSARIVEDILGITVKHQIAPAKLMFEITETVAMQNAVETMQTIEKLQQAGFELAIDDFGTGYSSLSYLQQFGVQQMKVDRSFIHNMAISPKGYSIVVAIIQLAHSLGIEVVAEGVETEEQLSLLQDLDCDQTQGYLHSPPLEGNAFIDLLNQPFAPVVGVAA</sequence>
<keyword evidence="2" id="KW-0472">Membrane</keyword>
<dbReference type="InterPro" id="IPR052155">
    <property type="entry name" value="Biofilm_reg_signaling"/>
</dbReference>
<feature type="transmembrane region" description="Helical" evidence="2">
    <location>
        <begin position="173"/>
        <end position="196"/>
    </location>
</feature>
<protein>
    <submittedName>
        <fullName evidence="6">Diguanylate cyclase/phosphodiesterase</fullName>
    </submittedName>
</protein>
<accession>A0A4R3HQ87</accession>
<dbReference type="InterPro" id="IPR001633">
    <property type="entry name" value="EAL_dom"/>
</dbReference>
<dbReference type="InterPro" id="IPR000160">
    <property type="entry name" value="GGDEF_dom"/>
</dbReference>
<feature type="transmembrane region" description="Helical" evidence="2">
    <location>
        <begin position="42"/>
        <end position="65"/>
    </location>
</feature>
<dbReference type="Pfam" id="PF00563">
    <property type="entry name" value="EAL"/>
    <property type="match status" value="1"/>
</dbReference>
<feature type="domain" description="GGDEF" evidence="4">
    <location>
        <begin position="294"/>
        <end position="427"/>
    </location>
</feature>
<feature type="transmembrane region" description="Helical" evidence="2">
    <location>
        <begin position="105"/>
        <end position="126"/>
    </location>
</feature>
<keyword evidence="2" id="KW-0812">Transmembrane</keyword>
<dbReference type="PROSITE" id="PS50924">
    <property type="entry name" value="MHYT"/>
    <property type="match status" value="1"/>
</dbReference>
<dbReference type="InterPro" id="IPR035919">
    <property type="entry name" value="EAL_sf"/>
</dbReference>
<dbReference type="InterPro" id="IPR005330">
    <property type="entry name" value="MHYT_dom"/>
</dbReference>
<dbReference type="SUPFAM" id="SSF55073">
    <property type="entry name" value="Nucleotide cyclase"/>
    <property type="match status" value="1"/>
</dbReference>
<feature type="transmembrane region" description="Helical" evidence="2">
    <location>
        <begin position="77"/>
        <end position="98"/>
    </location>
</feature>
<feature type="transmembrane region" description="Helical" evidence="2">
    <location>
        <begin position="216"/>
        <end position="238"/>
    </location>
</feature>
<dbReference type="Pfam" id="PF00990">
    <property type="entry name" value="GGDEF"/>
    <property type="match status" value="1"/>
</dbReference>
<dbReference type="InterPro" id="IPR029787">
    <property type="entry name" value="Nucleotide_cyclase"/>
</dbReference>
<dbReference type="PROSITE" id="PS50887">
    <property type="entry name" value="GGDEF"/>
    <property type="match status" value="1"/>
</dbReference>
<dbReference type="FunFam" id="3.30.70.270:FF:000001">
    <property type="entry name" value="Diguanylate cyclase domain protein"/>
    <property type="match status" value="1"/>
</dbReference>
<dbReference type="PROSITE" id="PS50883">
    <property type="entry name" value="EAL"/>
    <property type="match status" value="1"/>
</dbReference>
<dbReference type="PANTHER" id="PTHR44757:SF2">
    <property type="entry name" value="BIOFILM ARCHITECTURE MAINTENANCE PROTEIN MBAA"/>
    <property type="match status" value="1"/>
</dbReference>
<dbReference type="GO" id="GO:0016020">
    <property type="term" value="C:membrane"/>
    <property type="evidence" value="ECO:0007669"/>
    <property type="project" value="UniProtKB-UniRule"/>
</dbReference>
<evidence type="ECO:0000313" key="6">
    <source>
        <dbReference type="EMBL" id="TCS33736.1"/>
    </source>
</evidence>
<feature type="domain" description="EAL" evidence="3">
    <location>
        <begin position="436"/>
        <end position="690"/>
    </location>
</feature>
<evidence type="ECO:0000313" key="7">
    <source>
        <dbReference type="Proteomes" id="UP000295382"/>
    </source>
</evidence>
<dbReference type="FunFam" id="3.20.20.450:FF:000001">
    <property type="entry name" value="Cyclic di-GMP phosphodiesterase yahA"/>
    <property type="match status" value="1"/>
</dbReference>
<dbReference type="PANTHER" id="PTHR44757">
    <property type="entry name" value="DIGUANYLATE CYCLASE DGCP"/>
    <property type="match status" value="1"/>
</dbReference>
<evidence type="ECO:0000256" key="1">
    <source>
        <dbReference type="ARBA" id="ARBA00051114"/>
    </source>
</evidence>
<feature type="transmembrane region" description="Helical" evidence="2">
    <location>
        <begin position="6"/>
        <end position="30"/>
    </location>
</feature>
<gene>
    <name evidence="6" type="ORF">EDC30_11526</name>
</gene>
<evidence type="ECO:0000256" key="2">
    <source>
        <dbReference type="PROSITE-ProRule" id="PRU00244"/>
    </source>
</evidence>
<evidence type="ECO:0000259" key="3">
    <source>
        <dbReference type="PROSITE" id="PS50883"/>
    </source>
</evidence>
<proteinExistence type="predicted"/>
<dbReference type="GO" id="GO:0071732">
    <property type="term" value="P:cellular response to nitric oxide"/>
    <property type="evidence" value="ECO:0007669"/>
    <property type="project" value="UniProtKB-ARBA"/>
</dbReference>
<evidence type="ECO:0000259" key="5">
    <source>
        <dbReference type="PROSITE" id="PS50924"/>
    </source>
</evidence>
<name>A0A4R3HQ87_PAULE</name>
<organism evidence="6 7">
    <name type="scientific">Paucimonas lemoignei</name>
    <name type="common">Pseudomonas lemoignei</name>
    <dbReference type="NCBI Taxonomy" id="29443"/>
    <lineage>
        <taxon>Bacteria</taxon>
        <taxon>Pseudomonadati</taxon>
        <taxon>Pseudomonadota</taxon>
        <taxon>Betaproteobacteria</taxon>
        <taxon>Burkholderiales</taxon>
        <taxon>Burkholderiaceae</taxon>
        <taxon>Paucimonas</taxon>
    </lineage>
</organism>
<dbReference type="RefSeq" id="WP_243656837.1">
    <property type="nucleotide sequence ID" value="NZ_SLZQ01000015.1"/>
</dbReference>